<protein>
    <submittedName>
        <fullName evidence="1">Uncharacterized protein</fullName>
    </submittedName>
</protein>
<reference evidence="1 2" key="1">
    <citation type="journal article" date="2018" name="Nat. Genet.">
        <title>The Rosa genome provides new insights in the design of modern roses.</title>
        <authorList>
            <person name="Bendahmane M."/>
        </authorList>
    </citation>
    <scope>NUCLEOTIDE SEQUENCE [LARGE SCALE GENOMIC DNA]</scope>
    <source>
        <strain evidence="2">cv. Old Blush</strain>
    </source>
</reference>
<gene>
    <name evidence="1" type="ORF">RchiOBHm_Chr5g0032501</name>
</gene>
<dbReference type="Gramene" id="PRQ31168">
    <property type="protein sequence ID" value="PRQ31168"/>
    <property type="gene ID" value="RchiOBHm_Chr5g0032501"/>
</dbReference>
<proteinExistence type="predicted"/>
<name>A0A2P6QAG0_ROSCH</name>
<accession>A0A2P6QAG0</accession>
<evidence type="ECO:0000313" key="2">
    <source>
        <dbReference type="Proteomes" id="UP000238479"/>
    </source>
</evidence>
<keyword evidence="2" id="KW-1185">Reference proteome</keyword>
<sequence length="199" mass="22008">MAMAVASLVAYCFLLLPSFVLLLRAPPWIWFPAVVVWDRSYGFLVASLRLSSDNVDLSWSVSDRYDWVSDRSCLAGLFVMVGCHRRADMVVDLDDRCSRFKPDFAGSGLKDMVDDRNGRTDVIHGGWLQRQRVSRVGLAWLDQVTDLSLVDVMVAFPTGCQIKALWFPDAGGEGCVGGGGGLFDGSWTEIVDYGGWSWA</sequence>
<evidence type="ECO:0000313" key="1">
    <source>
        <dbReference type="EMBL" id="PRQ31168.1"/>
    </source>
</evidence>
<dbReference type="AlphaFoldDB" id="A0A2P6QAG0"/>
<dbReference type="EMBL" id="PDCK01000043">
    <property type="protein sequence ID" value="PRQ31168.1"/>
    <property type="molecule type" value="Genomic_DNA"/>
</dbReference>
<comment type="caution">
    <text evidence="1">The sequence shown here is derived from an EMBL/GenBank/DDBJ whole genome shotgun (WGS) entry which is preliminary data.</text>
</comment>
<organism evidence="1 2">
    <name type="scientific">Rosa chinensis</name>
    <name type="common">China rose</name>
    <dbReference type="NCBI Taxonomy" id="74649"/>
    <lineage>
        <taxon>Eukaryota</taxon>
        <taxon>Viridiplantae</taxon>
        <taxon>Streptophyta</taxon>
        <taxon>Embryophyta</taxon>
        <taxon>Tracheophyta</taxon>
        <taxon>Spermatophyta</taxon>
        <taxon>Magnoliopsida</taxon>
        <taxon>eudicotyledons</taxon>
        <taxon>Gunneridae</taxon>
        <taxon>Pentapetalae</taxon>
        <taxon>rosids</taxon>
        <taxon>fabids</taxon>
        <taxon>Rosales</taxon>
        <taxon>Rosaceae</taxon>
        <taxon>Rosoideae</taxon>
        <taxon>Rosoideae incertae sedis</taxon>
        <taxon>Rosa</taxon>
    </lineage>
</organism>
<dbReference type="Proteomes" id="UP000238479">
    <property type="component" value="Chromosome 5"/>
</dbReference>